<name>A0A9D1QSS7_9LACO</name>
<dbReference type="InterPro" id="IPR021707">
    <property type="entry name" value="DUF3290"/>
</dbReference>
<evidence type="ECO:0000256" key="1">
    <source>
        <dbReference type="SAM" id="Phobius"/>
    </source>
</evidence>
<keyword evidence="1" id="KW-1133">Transmembrane helix</keyword>
<evidence type="ECO:0000313" key="2">
    <source>
        <dbReference type="EMBL" id="HIW71470.1"/>
    </source>
</evidence>
<reference evidence="2" key="1">
    <citation type="journal article" date="2021" name="PeerJ">
        <title>Extensive microbial diversity within the chicken gut microbiome revealed by metagenomics and culture.</title>
        <authorList>
            <person name="Gilroy R."/>
            <person name="Ravi A."/>
            <person name="Getino M."/>
            <person name="Pursley I."/>
            <person name="Horton D.L."/>
            <person name="Alikhan N.F."/>
            <person name="Baker D."/>
            <person name="Gharbi K."/>
            <person name="Hall N."/>
            <person name="Watson M."/>
            <person name="Adriaenssens E.M."/>
            <person name="Foster-Nyarko E."/>
            <person name="Jarju S."/>
            <person name="Secka A."/>
            <person name="Antonio M."/>
            <person name="Oren A."/>
            <person name="Chaudhuri R.R."/>
            <person name="La Ragione R."/>
            <person name="Hildebrand F."/>
            <person name="Pallen M.J."/>
        </authorList>
    </citation>
    <scope>NUCLEOTIDE SEQUENCE</scope>
    <source>
        <strain evidence="2">CHK173-259</strain>
    </source>
</reference>
<keyword evidence="1" id="KW-0812">Transmembrane</keyword>
<accession>A0A9D1QSS7</accession>
<evidence type="ECO:0000313" key="3">
    <source>
        <dbReference type="Proteomes" id="UP000886822"/>
    </source>
</evidence>
<feature type="transmembrane region" description="Helical" evidence="1">
    <location>
        <begin position="50"/>
        <end position="70"/>
    </location>
</feature>
<gene>
    <name evidence="2" type="ORF">H9875_02460</name>
</gene>
<dbReference type="AlphaFoldDB" id="A0A9D1QSS7"/>
<protein>
    <submittedName>
        <fullName evidence="2">DUF3290 domain-containing protein</fullName>
    </submittedName>
</protein>
<dbReference type="Pfam" id="PF11694">
    <property type="entry name" value="DUF3290"/>
    <property type="match status" value="1"/>
</dbReference>
<dbReference type="Proteomes" id="UP000886822">
    <property type="component" value="Unassembled WGS sequence"/>
</dbReference>
<reference evidence="2" key="2">
    <citation type="submission" date="2021-04" db="EMBL/GenBank/DDBJ databases">
        <authorList>
            <person name="Gilroy R."/>
        </authorList>
    </citation>
    <scope>NUCLEOTIDE SEQUENCE</scope>
    <source>
        <strain evidence="2">CHK173-259</strain>
    </source>
</reference>
<keyword evidence="1" id="KW-0472">Membrane</keyword>
<sequence length="148" mass="16844">MTFYTYSYLTTQHVTWQYARLVLIIALIAVFIWLFIYYLRHRWNVKYKDLSIITGTIILLVLGFQINGLVNLHTSSETTGAITATVKTVAKRLNVKPATVAVNATATTDGLLFKTPRGYYRADYNSDGSAFVLEKLNLHHPEITLKKE</sequence>
<proteinExistence type="predicted"/>
<dbReference type="EMBL" id="DXGJ01000020">
    <property type="protein sequence ID" value="HIW71470.1"/>
    <property type="molecule type" value="Genomic_DNA"/>
</dbReference>
<feature type="transmembrane region" description="Helical" evidence="1">
    <location>
        <begin position="18"/>
        <end position="38"/>
    </location>
</feature>
<comment type="caution">
    <text evidence="2">The sequence shown here is derived from an EMBL/GenBank/DDBJ whole genome shotgun (WGS) entry which is preliminary data.</text>
</comment>
<organism evidence="2 3">
    <name type="scientific">Candidatus Levilactobacillus faecigallinarum</name>
    <dbReference type="NCBI Taxonomy" id="2838638"/>
    <lineage>
        <taxon>Bacteria</taxon>
        <taxon>Bacillati</taxon>
        <taxon>Bacillota</taxon>
        <taxon>Bacilli</taxon>
        <taxon>Lactobacillales</taxon>
        <taxon>Lactobacillaceae</taxon>
        <taxon>Levilactobacillus</taxon>
    </lineage>
</organism>